<evidence type="ECO:0000313" key="2">
    <source>
        <dbReference type="EMBL" id="PHH52081.1"/>
    </source>
</evidence>
<keyword evidence="1" id="KW-0812">Transmembrane</keyword>
<keyword evidence="1" id="KW-0472">Membrane</keyword>
<keyword evidence="3" id="KW-1185">Reference proteome</keyword>
<dbReference type="EMBL" id="APWK03000077">
    <property type="protein sequence ID" value="PHH52081.1"/>
    <property type="molecule type" value="Genomic_DNA"/>
</dbReference>
<proteinExistence type="predicted"/>
<accession>A0A2C5X2G8</accession>
<reference evidence="2 3" key="1">
    <citation type="journal article" date="2013" name="Fungal Biol.">
        <title>Analysis of microsatellite markers in the genome of the plant pathogen Ceratocystis fimbriata.</title>
        <authorList>
            <person name="Simpson M.C."/>
            <person name="Wilken P.M."/>
            <person name="Coetzee M.P."/>
            <person name="Wingfield M.J."/>
            <person name="Wingfield B.D."/>
        </authorList>
    </citation>
    <scope>NUCLEOTIDE SEQUENCE [LARGE SCALE GENOMIC DNA]</scope>
    <source>
        <strain evidence="2 3">CBS 114723</strain>
    </source>
</reference>
<sequence length="79" mass="8575">MANCPYRGFDGHVDAQVAPSATAALPLDLLQALITKSYWMLWIFNATPFLVNIPPLVLTLVLAGTKAIKPETCVGRLHV</sequence>
<organism evidence="2 3">
    <name type="scientific">Ceratocystis fimbriata CBS 114723</name>
    <dbReference type="NCBI Taxonomy" id="1035309"/>
    <lineage>
        <taxon>Eukaryota</taxon>
        <taxon>Fungi</taxon>
        <taxon>Dikarya</taxon>
        <taxon>Ascomycota</taxon>
        <taxon>Pezizomycotina</taxon>
        <taxon>Sordariomycetes</taxon>
        <taxon>Hypocreomycetidae</taxon>
        <taxon>Microascales</taxon>
        <taxon>Ceratocystidaceae</taxon>
        <taxon>Ceratocystis</taxon>
    </lineage>
</organism>
<feature type="transmembrane region" description="Helical" evidence="1">
    <location>
        <begin position="39"/>
        <end position="62"/>
    </location>
</feature>
<evidence type="ECO:0000256" key="1">
    <source>
        <dbReference type="SAM" id="Phobius"/>
    </source>
</evidence>
<comment type="caution">
    <text evidence="2">The sequence shown here is derived from an EMBL/GenBank/DDBJ whole genome shotgun (WGS) entry which is preliminary data.</text>
</comment>
<keyword evidence="1" id="KW-1133">Transmembrane helix</keyword>
<protein>
    <submittedName>
        <fullName evidence="2">Uncharacterized protein</fullName>
    </submittedName>
</protein>
<dbReference type="Proteomes" id="UP000222788">
    <property type="component" value="Unassembled WGS sequence"/>
</dbReference>
<dbReference type="AlphaFoldDB" id="A0A2C5X2G8"/>
<reference evidence="2 3" key="2">
    <citation type="journal article" date="2013" name="IMA Fungus">
        <title>IMA Genome-F 1: Ceratocystis fimbriata: Draft nuclear genome sequence for the plant pathogen, Ceratocystis fimbriata.</title>
        <authorList>
            <person name="Wilken P.M."/>
            <person name="Steenkamp E.T."/>
            <person name="Wingfield M.J."/>
            <person name="de Beer Z.W."/>
            <person name="Wingfield B.D."/>
        </authorList>
    </citation>
    <scope>NUCLEOTIDE SEQUENCE [LARGE SCALE GENOMIC DNA]</scope>
    <source>
        <strain evidence="2 3">CBS 114723</strain>
    </source>
</reference>
<name>A0A2C5X2G8_9PEZI</name>
<gene>
    <name evidence="2" type="ORF">CFIMG_004084RA</name>
</gene>
<evidence type="ECO:0000313" key="3">
    <source>
        <dbReference type="Proteomes" id="UP000222788"/>
    </source>
</evidence>